<gene>
    <name evidence="2" type="ORF">I6G66_12895</name>
</gene>
<dbReference type="Pfam" id="PF00563">
    <property type="entry name" value="EAL"/>
    <property type="match status" value="1"/>
</dbReference>
<evidence type="ECO:0000313" key="2">
    <source>
        <dbReference type="EMBL" id="QPS10827.1"/>
    </source>
</evidence>
<dbReference type="PANTHER" id="PTHR33121">
    <property type="entry name" value="CYCLIC DI-GMP PHOSPHODIESTERASE PDEF"/>
    <property type="match status" value="1"/>
</dbReference>
<dbReference type="Gene3D" id="3.20.20.450">
    <property type="entry name" value="EAL domain"/>
    <property type="match status" value="1"/>
</dbReference>
<evidence type="ECO:0000259" key="1">
    <source>
        <dbReference type="PROSITE" id="PS50883"/>
    </source>
</evidence>
<proteinExistence type="predicted"/>
<name>A0A7T2W1W1_DELAC</name>
<reference evidence="2 3" key="1">
    <citation type="submission" date="2020-12" db="EMBL/GenBank/DDBJ databases">
        <title>FDA dAtabase for Regulatory Grade micrObial Sequences (FDA-ARGOS): Supporting development and validation of Infectious Disease Dx tests.</title>
        <authorList>
            <person name="Sproer C."/>
            <person name="Gronow S."/>
            <person name="Severitt S."/>
            <person name="Schroder I."/>
            <person name="Tallon L."/>
            <person name="Sadzewicz L."/>
            <person name="Zhao X."/>
            <person name="Boylan J."/>
            <person name="Ott S."/>
            <person name="Bowen H."/>
            <person name="Vavikolanu K."/>
            <person name="Mehta A."/>
            <person name="Aluvathingal J."/>
            <person name="Nadendla S."/>
            <person name="Lowell S."/>
            <person name="Myers T."/>
            <person name="Yan Y."/>
            <person name="Sichtig H."/>
        </authorList>
    </citation>
    <scope>NUCLEOTIDE SEQUENCE [LARGE SCALE GENOMIC DNA]</scope>
    <source>
        <strain evidence="2 3">FDAARGOS_909</strain>
    </source>
</reference>
<dbReference type="SUPFAM" id="SSF141868">
    <property type="entry name" value="EAL domain-like"/>
    <property type="match status" value="1"/>
</dbReference>
<dbReference type="PROSITE" id="PS50883">
    <property type="entry name" value="EAL"/>
    <property type="match status" value="1"/>
</dbReference>
<dbReference type="GO" id="GO:0071111">
    <property type="term" value="F:cyclic-guanylate-specific phosphodiesterase activity"/>
    <property type="evidence" value="ECO:0007669"/>
    <property type="project" value="InterPro"/>
</dbReference>
<accession>A0A7T2W1W1</accession>
<organism evidence="2 3">
    <name type="scientific">Delftia acidovorans</name>
    <name type="common">Pseudomonas acidovorans</name>
    <name type="synonym">Comamonas acidovorans</name>
    <dbReference type="NCBI Taxonomy" id="80866"/>
    <lineage>
        <taxon>Bacteria</taxon>
        <taxon>Pseudomonadati</taxon>
        <taxon>Pseudomonadota</taxon>
        <taxon>Betaproteobacteria</taxon>
        <taxon>Burkholderiales</taxon>
        <taxon>Comamonadaceae</taxon>
        <taxon>Delftia</taxon>
    </lineage>
</organism>
<dbReference type="SMART" id="SM00052">
    <property type="entry name" value="EAL"/>
    <property type="match status" value="1"/>
</dbReference>
<dbReference type="CDD" id="cd01948">
    <property type="entry name" value="EAL"/>
    <property type="match status" value="1"/>
</dbReference>
<dbReference type="AlphaFoldDB" id="A0A7T2W1W1"/>
<dbReference type="InterPro" id="IPR050706">
    <property type="entry name" value="Cyclic-di-GMP_PDE-like"/>
</dbReference>
<dbReference type="InterPro" id="IPR001633">
    <property type="entry name" value="EAL_dom"/>
</dbReference>
<feature type="domain" description="EAL" evidence="1">
    <location>
        <begin position="156"/>
        <end position="418"/>
    </location>
</feature>
<sequence>MHDIIEAPHGDTPVDLAIWLSPLRTWRSVYGNGFCDEAMQACVERLRGLGIDAESLERAGDTLLVRGFDPRTMADTVLPGNQARHGWMHALESSLVREPVVDGSRQAYLRAEVQALGCVSLTGLHEIRGKGHATAGVQDMAVRRMHPRLIKGYQADMQLASCLLDDLRLGHLALAFQPVTLLEPAGLAGGGSGTGAGRTLYHECLLRRSVFSAYDNYAVPHAIEALERLGLAARLDRSVLWSVIGALEMKTGHSLGCNLSAASFCDDAWWEGVFDYLEDRPEIAQRLVLEITETGAFPCEKAALGLVRHLQILGVRVALDDIVPRRGGLDILGKLRANIVKIDKSVLDQSLQARPSARMMQGLVSLCADRGACVIVEGIESAQGLEAVALAGAHGAQGFFIARPSLHGLLDQVVRVQDVLEVLEATEVQDDDELDMALSWSGMERMSALSAASSVSGASAASAVSAAETGMGTGFFLRARA</sequence>
<dbReference type="Proteomes" id="UP000594778">
    <property type="component" value="Chromosome"/>
</dbReference>
<dbReference type="InterPro" id="IPR035919">
    <property type="entry name" value="EAL_sf"/>
</dbReference>
<protein>
    <submittedName>
        <fullName evidence="2">EAL domain-containing protein</fullName>
    </submittedName>
</protein>
<dbReference type="RefSeq" id="WP_197957149.1">
    <property type="nucleotide sequence ID" value="NZ_CP065668.1"/>
</dbReference>
<evidence type="ECO:0000313" key="3">
    <source>
        <dbReference type="Proteomes" id="UP000594778"/>
    </source>
</evidence>
<dbReference type="PANTHER" id="PTHR33121:SF23">
    <property type="entry name" value="CYCLIC DI-GMP PHOSPHODIESTERASE PDEB"/>
    <property type="match status" value="1"/>
</dbReference>
<dbReference type="EMBL" id="CP065668">
    <property type="protein sequence ID" value="QPS10827.1"/>
    <property type="molecule type" value="Genomic_DNA"/>
</dbReference>